<keyword evidence="3" id="KW-1185">Reference proteome</keyword>
<organism evidence="2 3">
    <name type="scientific">Cochliobolus heterostrophus (strain C5 / ATCC 48332 / race O)</name>
    <name type="common">Southern corn leaf blight fungus</name>
    <name type="synonym">Bipolaris maydis</name>
    <dbReference type="NCBI Taxonomy" id="701091"/>
    <lineage>
        <taxon>Eukaryota</taxon>
        <taxon>Fungi</taxon>
        <taxon>Dikarya</taxon>
        <taxon>Ascomycota</taxon>
        <taxon>Pezizomycotina</taxon>
        <taxon>Dothideomycetes</taxon>
        <taxon>Pleosporomycetidae</taxon>
        <taxon>Pleosporales</taxon>
        <taxon>Pleosporineae</taxon>
        <taxon>Pleosporaceae</taxon>
        <taxon>Bipolaris</taxon>
    </lineage>
</organism>
<feature type="compositionally biased region" description="Basic and acidic residues" evidence="1">
    <location>
        <begin position="62"/>
        <end position="79"/>
    </location>
</feature>
<evidence type="ECO:0000256" key="1">
    <source>
        <dbReference type="SAM" id="MobiDB-lite"/>
    </source>
</evidence>
<name>M2V0K0_COCH5</name>
<gene>
    <name evidence="2" type="ORF">COCHEDRAFT_1028665</name>
</gene>
<evidence type="ECO:0000313" key="3">
    <source>
        <dbReference type="Proteomes" id="UP000016936"/>
    </source>
</evidence>
<feature type="region of interest" description="Disordered" evidence="1">
    <location>
        <begin position="62"/>
        <end position="104"/>
    </location>
</feature>
<reference evidence="3" key="2">
    <citation type="journal article" date="2013" name="PLoS Genet.">
        <title>Comparative genome structure, secondary metabolite, and effector coding capacity across Cochliobolus pathogens.</title>
        <authorList>
            <person name="Condon B.J."/>
            <person name="Leng Y."/>
            <person name="Wu D."/>
            <person name="Bushley K.E."/>
            <person name="Ohm R.A."/>
            <person name="Otillar R."/>
            <person name="Martin J."/>
            <person name="Schackwitz W."/>
            <person name="Grimwood J."/>
            <person name="MohdZainudin N."/>
            <person name="Xue C."/>
            <person name="Wang R."/>
            <person name="Manning V.A."/>
            <person name="Dhillon B."/>
            <person name="Tu Z.J."/>
            <person name="Steffenson B.J."/>
            <person name="Salamov A."/>
            <person name="Sun H."/>
            <person name="Lowry S."/>
            <person name="LaButti K."/>
            <person name="Han J."/>
            <person name="Copeland A."/>
            <person name="Lindquist E."/>
            <person name="Barry K."/>
            <person name="Schmutz J."/>
            <person name="Baker S.E."/>
            <person name="Ciuffetti L.M."/>
            <person name="Grigoriev I.V."/>
            <person name="Zhong S."/>
            <person name="Turgeon B.G."/>
        </authorList>
    </citation>
    <scope>NUCLEOTIDE SEQUENCE [LARGE SCALE GENOMIC DNA]</scope>
    <source>
        <strain evidence="3">C5 / ATCC 48332 / race O</strain>
    </source>
</reference>
<dbReference type="EMBL" id="KB445573">
    <property type="protein sequence ID" value="EMD93487.1"/>
    <property type="molecule type" value="Genomic_DNA"/>
</dbReference>
<protein>
    <submittedName>
        <fullName evidence="2">Uncharacterized protein</fullName>
    </submittedName>
</protein>
<sequence length="104" mass="12083">MHASVYREFAYQLEYPENYARDRPLITLRLALALATHQRSRLACFHHASDVEQENYVTAAVDETRHAPIDGPKYPDKRTAPPKHPRTTPTRWKPHTAEYADDKL</sequence>
<proteinExistence type="predicted"/>
<evidence type="ECO:0000313" key="2">
    <source>
        <dbReference type="EMBL" id="EMD93487.1"/>
    </source>
</evidence>
<dbReference type="AlphaFoldDB" id="M2V0K0"/>
<dbReference type="Proteomes" id="UP000016936">
    <property type="component" value="Unassembled WGS sequence"/>
</dbReference>
<reference evidence="2 3" key="1">
    <citation type="journal article" date="2012" name="PLoS Pathog.">
        <title>Diverse lifestyles and strategies of plant pathogenesis encoded in the genomes of eighteen Dothideomycetes fungi.</title>
        <authorList>
            <person name="Ohm R.A."/>
            <person name="Feau N."/>
            <person name="Henrissat B."/>
            <person name="Schoch C.L."/>
            <person name="Horwitz B.A."/>
            <person name="Barry K.W."/>
            <person name="Condon B.J."/>
            <person name="Copeland A.C."/>
            <person name="Dhillon B."/>
            <person name="Glaser F."/>
            <person name="Hesse C.N."/>
            <person name="Kosti I."/>
            <person name="LaButti K."/>
            <person name="Lindquist E.A."/>
            <person name="Lucas S."/>
            <person name="Salamov A.A."/>
            <person name="Bradshaw R.E."/>
            <person name="Ciuffetti L."/>
            <person name="Hamelin R.C."/>
            <person name="Kema G.H.J."/>
            <person name="Lawrence C."/>
            <person name="Scott J.A."/>
            <person name="Spatafora J.W."/>
            <person name="Turgeon B.G."/>
            <person name="de Wit P.J.G.M."/>
            <person name="Zhong S."/>
            <person name="Goodwin S.B."/>
            <person name="Grigoriev I.V."/>
        </authorList>
    </citation>
    <scope>NUCLEOTIDE SEQUENCE [LARGE SCALE GENOMIC DNA]</scope>
    <source>
        <strain evidence="3">C5 / ATCC 48332 / race O</strain>
    </source>
</reference>
<feature type="compositionally biased region" description="Basic and acidic residues" evidence="1">
    <location>
        <begin position="95"/>
        <end position="104"/>
    </location>
</feature>
<accession>M2V0K0</accession>
<dbReference type="HOGENOM" id="CLU_2249872_0_0_1"/>